<dbReference type="InterPro" id="IPR025303">
    <property type="entry name" value="PdaC"/>
</dbReference>
<keyword evidence="5" id="KW-1185">Reference proteome</keyword>
<dbReference type="Proteomes" id="UP000607645">
    <property type="component" value="Unassembled WGS sequence"/>
</dbReference>
<dbReference type="AlphaFoldDB" id="A0A8J6J4J5"/>
<reference evidence="4" key="1">
    <citation type="submission" date="2020-08" db="EMBL/GenBank/DDBJ databases">
        <title>Genome public.</title>
        <authorList>
            <person name="Liu C."/>
            <person name="Sun Q."/>
        </authorList>
    </citation>
    <scope>NUCLEOTIDE SEQUENCE</scope>
    <source>
        <strain evidence="4">NSJ-52</strain>
    </source>
</reference>
<evidence type="ECO:0000313" key="5">
    <source>
        <dbReference type="Proteomes" id="UP000607645"/>
    </source>
</evidence>
<dbReference type="Pfam" id="PF11738">
    <property type="entry name" value="DUF3298"/>
    <property type="match status" value="1"/>
</dbReference>
<organism evidence="4 5">
    <name type="scientific">Lawsonibacter faecis</name>
    <dbReference type="NCBI Taxonomy" id="2763052"/>
    <lineage>
        <taxon>Bacteria</taxon>
        <taxon>Bacillati</taxon>
        <taxon>Bacillota</taxon>
        <taxon>Clostridia</taxon>
        <taxon>Eubacteriales</taxon>
        <taxon>Oscillospiraceae</taxon>
        <taxon>Lawsonibacter</taxon>
    </lineage>
</organism>
<gene>
    <name evidence="4" type="ORF">H8S62_03335</name>
</gene>
<evidence type="ECO:0000256" key="1">
    <source>
        <dbReference type="SAM" id="MobiDB-lite"/>
    </source>
</evidence>
<sequence>MKRGKKPAGPANVDSGQWKHVLKCEEEPVLTLDLRWPRLPDENAALRRISRYYQRFADQWKARWEAALYARACAALAEARENSRPFQPWQAQLVYTVTYNENGLLSLFSDAYEYTGGAHGMTVRCADAWDLTDGSPRSLSSFFPPRSRWRRQVLEAVRTQIAARLATGESVYFDDWEKKAETEFDPGRFYLTQEGVTVFYPLYTLAPYVEGMPAFTIPWPLPPELPKEEPPEQSSDQKKQ</sequence>
<name>A0A8J6J4J5_9FIRM</name>
<proteinExistence type="predicted"/>
<dbReference type="Gene3D" id="3.90.640.20">
    <property type="entry name" value="Heat-shock cognate protein, ATPase"/>
    <property type="match status" value="1"/>
</dbReference>
<feature type="domain" description="DUF3298" evidence="2">
    <location>
        <begin position="141"/>
        <end position="219"/>
    </location>
</feature>
<dbReference type="InterPro" id="IPR037126">
    <property type="entry name" value="PdaC/RsiV-like_sf"/>
</dbReference>
<dbReference type="Gene3D" id="3.30.565.40">
    <property type="entry name" value="Fervidobacterium nodosum Rt17-B1 like"/>
    <property type="match status" value="1"/>
</dbReference>
<protein>
    <submittedName>
        <fullName evidence="4">DUF3298 and DUF4163 domain-containing protein</fullName>
    </submittedName>
</protein>
<feature type="domain" description="Deacetylase PdaC" evidence="3">
    <location>
        <begin position="25"/>
        <end position="122"/>
    </location>
</feature>
<dbReference type="Pfam" id="PF13739">
    <property type="entry name" value="PdaC"/>
    <property type="match status" value="1"/>
</dbReference>
<evidence type="ECO:0000313" key="4">
    <source>
        <dbReference type="EMBL" id="MBC5736042.1"/>
    </source>
</evidence>
<feature type="region of interest" description="Disordered" evidence="1">
    <location>
        <begin position="220"/>
        <end position="240"/>
    </location>
</feature>
<comment type="caution">
    <text evidence="4">The sequence shown here is derived from an EMBL/GenBank/DDBJ whole genome shotgun (WGS) entry which is preliminary data.</text>
</comment>
<accession>A0A8J6J4J5</accession>
<evidence type="ECO:0000259" key="2">
    <source>
        <dbReference type="Pfam" id="PF11738"/>
    </source>
</evidence>
<dbReference type="InterPro" id="IPR021729">
    <property type="entry name" value="DUF3298"/>
</dbReference>
<dbReference type="EMBL" id="JACOPQ010000002">
    <property type="protein sequence ID" value="MBC5736042.1"/>
    <property type="molecule type" value="Genomic_DNA"/>
</dbReference>
<dbReference type="RefSeq" id="WP_186918445.1">
    <property type="nucleotide sequence ID" value="NZ_JACOPQ010000002.1"/>
</dbReference>
<evidence type="ECO:0000259" key="3">
    <source>
        <dbReference type="Pfam" id="PF13739"/>
    </source>
</evidence>
<feature type="compositionally biased region" description="Basic and acidic residues" evidence="1">
    <location>
        <begin position="225"/>
        <end position="240"/>
    </location>
</feature>